<feature type="compositionally biased region" description="Basic and acidic residues" evidence="1">
    <location>
        <begin position="30"/>
        <end position="42"/>
    </location>
</feature>
<organism evidence="2">
    <name type="scientific">marine sediment metagenome</name>
    <dbReference type="NCBI Taxonomy" id="412755"/>
    <lineage>
        <taxon>unclassified sequences</taxon>
        <taxon>metagenomes</taxon>
        <taxon>ecological metagenomes</taxon>
    </lineage>
</organism>
<gene>
    <name evidence="2" type="ORF">LCGC14_0535210</name>
</gene>
<feature type="region of interest" description="Disordered" evidence="1">
    <location>
        <begin position="1"/>
        <end position="54"/>
    </location>
</feature>
<sequence length="54" mass="6360">MMEETQQSERPQKQTGRPLFPFLRKKKQRKEPQAKMRSDKGTFSEGVIKVSDVH</sequence>
<evidence type="ECO:0000256" key="1">
    <source>
        <dbReference type="SAM" id="MobiDB-lite"/>
    </source>
</evidence>
<feature type="compositionally biased region" description="Polar residues" evidence="1">
    <location>
        <begin position="1"/>
        <end position="15"/>
    </location>
</feature>
<accession>A0A0F9V2M8</accession>
<evidence type="ECO:0000313" key="2">
    <source>
        <dbReference type="EMBL" id="KKN60143.1"/>
    </source>
</evidence>
<protein>
    <submittedName>
        <fullName evidence="2">Uncharacterized protein</fullName>
    </submittedName>
</protein>
<reference evidence="2" key="1">
    <citation type="journal article" date="2015" name="Nature">
        <title>Complex archaea that bridge the gap between prokaryotes and eukaryotes.</title>
        <authorList>
            <person name="Spang A."/>
            <person name="Saw J.H."/>
            <person name="Jorgensen S.L."/>
            <person name="Zaremba-Niedzwiedzka K."/>
            <person name="Martijn J."/>
            <person name="Lind A.E."/>
            <person name="van Eijk R."/>
            <person name="Schleper C."/>
            <person name="Guy L."/>
            <person name="Ettema T.J."/>
        </authorList>
    </citation>
    <scope>NUCLEOTIDE SEQUENCE</scope>
</reference>
<dbReference type="AlphaFoldDB" id="A0A0F9V2M8"/>
<dbReference type="EMBL" id="LAZR01000704">
    <property type="protein sequence ID" value="KKN60143.1"/>
    <property type="molecule type" value="Genomic_DNA"/>
</dbReference>
<proteinExistence type="predicted"/>
<comment type="caution">
    <text evidence="2">The sequence shown here is derived from an EMBL/GenBank/DDBJ whole genome shotgun (WGS) entry which is preliminary data.</text>
</comment>
<name>A0A0F9V2M8_9ZZZZ</name>